<proteinExistence type="predicted"/>
<organism evidence="1 2">
    <name type="scientific">Ancylobacter oerskovii</name>
    <dbReference type="NCBI Taxonomy" id="459519"/>
    <lineage>
        <taxon>Bacteria</taxon>
        <taxon>Pseudomonadati</taxon>
        <taxon>Pseudomonadota</taxon>
        <taxon>Alphaproteobacteria</taxon>
        <taxon>Hyphomicrobiales</taxon>
        <taxon>Xanthobacteraceae</taxon>
        <taxon>Ancylobacter</taxon>
    </lineage>
</organism>
<sequence>MEATGRRRALLDHALARWNLTPDGTPLATATSLLLPVRQSFAGSARPAMLKVSDEPHEARAMPLMRWWNGDGAAHIFAHEVFAQEAFTDPAFTDPAAGDSAGALLMERAEAPGALLALARHDDAAATRIICAVATRLHRPRGPLPAGLVPLDGWFAPLLAIGPGQGGLLARAAGIAERLLADPREIAPLHGDLHHENILDFGPSDERPAIPGRAGDWRAIDPKGLLGERGFDLAILFCDPDLGRPEIELARRPDIFARRLATVAEETGIAHTRLLDWILAWTGLSWSWAVEDGVDAPIERAIAGFAAAARDR</sequence>
<accession>A0ABW4YYM5</accession>
<keyword evidence="2" id="KW-1185">Reference proteome</keyword>
<dbReference type="InterPro" id="IPR011009">
    <property type="entry name" value="Kinase-like_dom_sf"/>
</dbReference>
<name>A0ABW4YYM5_9HYPH</name>
<dbReference type="Pfam" id="PF04655">
    <property type="entry name" value="APH_6_hur"/>
    <property type="match status" value="2"/>
</dbReference>
<protein>
    <submittedName>
        <fullName evidence="1">Aminoglycoside phosphotransferase family protein</fullName>
    </submittedName>
</protein>
<evidence type="ECO:0000313" key="2">
    <source>
        <dbReference type="Proteomes" id="UP001597299"/>
    </source>
</evidence>
<dbReference type="Proteomes" id="UP001597299">
    <property type="component" value="Unassembled WGS sequence"/>
</dbReference>
<dbReference type="EMBL" id="JBHUHD010000001">
    <property type="protein sequence ID" value="MFD2141446.1"/>
    <property type="molecule type" value="Genomic_DNA"/>
</dbReference>
<comment type="caution">
    <text evidence="1">The sequence shown here is derived from an EMBL/GenBank/DDBJ whole genome shotgun (WGS) entry which is preliminary data.</text>
</comment>
<gene>
    <name evidence="1" type="ORF">ACFSNC_13610</name>
</gene>
<reference evidence="2" key="1">
    <citation type="journal article" date="2019" name="Int. J. Syst. Evol. Microbiol.">
        <title>The Global Catalogue of Microorganisms (GCM) 10K type strain sequencing project: providing services to taxonomists for standard genome sequencing and annotation.</title>
        <authorList>
            <consortium name="The Broad Institute Genomics Platform"/>
            <consortium name="The Broad Institute Genome Sequencing Center for Infectious Disease"/>
            <person name="Wu L."/>
            <person name="Ma J."/>
        </authorList>
    </citation>
    <scope>NUCLEOTIDE SEQUENCE [LARGE SCALE GENOMIC DNA]</scope>
    <source>
        <strain evidence="2">CCM 7435</strain>
    </source>
</reference>
<dbReference type="SUPFAM" id="SSF56112">
    <property type="entry name" value="Protein kinase-like (PK-like)"/>
    <property type="match status" value="1"/>
</dbReference>
<dbReference type="InterPro" id="IPR006748">
    <property type="entry name" value="NH2Glyco/OHUrea_AB-resist_kin"/>
</dbReference>
<evidence type="ECO:0000313" key="1">
    <source>
        <dbReference type="EMBL" id="MFD2141446.1"/>
    </source>
</evidence>
<dbReference type="RefSeq" id="WP_343207614.1">
    <property type="nucleotide sequence ID" value="NZ_JAHBGB010000002.1"/>
</dbReference>